<evidence type="ECO:0000313" key="2">
    <source>
        <dbReference type="Proteomes" id="UP000738517"/>
    </source>
</evidence>
<organism evidence="1 2">
    <name type="scientific">Photobacterium alginatilyticum</name>
    <dbReference type="NCBI Taxonomy" id="1775171"/>
    <lineage>
        <taxon>Bacteria</taxon>
        <taxon>Pseudomonadati</taxon>
        <taxon>Pseudomonadota</taxon>
        <taxon>Gammaproteobacteria</taxon>
        <taxon>Vibrionales</taxon>
        <taxon>Vibrionaceae</taxon>
        <taxon>Photobacterium</taxon>
    </lineage>
</organism>
<gene>
    <name evidence="1" type="ORF">EIZ48_27835</name>
</gene>
<comment type="caution">
    <text evidence="1">The sequence shown here is derived from an EMBL/GenBank/DDBJ whole genome shotgun (WGS) entry which is preliminary data.</text>
</comment>
<dbReference type="EMBL" id="RSEJ01000072">
    <property type="protein sequence ID" value="NBI56295.1"/>
    <property type="molecule type" value="Genomic_DNA"/>
</dbReference>
<proteinExistence type="predicted"/>
<sequence length="62" mass="7012">MMFLAFSTTYAAGKSSVPRTKPDNLTVRYTDKRSVISLEKFGLIAAKLDPQTLKRKPRCLCF</sequence>
<dbReference type="Proteomes" id="UP000738517">
    <property type="component" value="Unassembled WGS sequence"/>
</dbReference>
<name>A0ABW9YRF4_9GAMM</name>
<reference evidence="1 2" key="1">
    <citation type="journal article" date="2017" name="Int. J. Syst. Evol. Microbiol.">
        <title>Photobacterium alginatilyticum sp. nov., a marine bacterium isolated from bottom seawater.</title>
        <authorList>
            <person name="Wang X."/>
            <person name="Wang Y."/>
            <person name="Yang X."/>
            <person name="Sun H."/>
            <person name="Li B."/>
            <person name="Zhang X.H."/>
        </authorList>
    </citation>
    <scope>NUCLEOTIDE SEQUENCE [LARGE SCALE GENOMIC DNA]</scope>
    <source>
        <strain evidence="1 2">P03D4</strain>
    </source>
</reference>
<keyword evidence="2" id="KW-1185">Reference proteome</keyword>
<accession>A0ABW9YRF4</accession>
<evidence type="ECO:0000313" key="1">
    <source>
        <dbReference type="EMBL" id="NBI56295.1"/>
    </source>
</evidence>
<protein>
    <submittedName>
        <fullName evidence="1">Uncharacterized protein</fullName>
    </submittedName>
</protein>